<comment type="pathway">
    <text evidence="1 13">Purine metabolism; IMP biosynthesis via de novo pathway; 5-amino-1-(5-phospho-D-ribosyl)imidazole from N(2)-formyl-N(1)-(5-phospho-D-ribosyl)glycinamide: step 2/2.</text>
</comment>
<sequence length="361" mass="38913">MQPPGGYAVTNKTSLSYKDAGVDIDAGNTLVNRIKGVVKQTRRPEVMGGLGGFGALCALPQKYREPILVSGTDGVGTKLRLAMDLKRHDTIGIDLVAMCVNDLVVQGAEPLFFLDYYATGKLDVDTAASVITGIAEGCKQSGCALVGGETAEMPGMYHGEDYDVAGFCVGVVEKSEIIDGSQVQVGDALIALASSGPHSNGYSLIRKILDVSQTNPETTELEGKSLADHLLVPTRIYVKPVLELIEQFEIHAIAHLTGGGFWENIPRVLPENMQAKINASSWQWPAIFTWLQQAGNVSNHEMYRTFNCGVGMIIALPQSQAEQAVEWLNAAGENAWQIGTITEFDTNTELNTNEQQVIISE</sequence>
<dbReference type="NCBIfam" id="TIGR00878">
    <property type="entry name" value="purM"/>
    <property type="match status" value="1"/>
</dbReference>
<dbReference type="GO" id="GO:0006189">
    <property type="term" value="P:'de novo' IMP biosynthetic process"/>
    <property type="evidence" value="ECO:0007669"/>
    <property type="project" value="UniProtKB-UniRule"/>
</dbReference>
<dbReference type="InterPro" id="IPR036676">
    <property type="entry name" value="PurM-like_C_sf"/>
</dbReference>
<dbReference type="InterPro" id="IPR016188">
    <property type="entry name" value="PurM-like_N"/>
</dbReference>
<keyword evidence="8 13" id="KW-0067">ATP-binding</keyword>
<organism evidence="16 17">
    <name type="scientific">Xenorhabdus bovienii str. kraussei Becker Underwood</name>
    <dbReference type="NCBI Taxonomy" id="1398204"/>
    <lineage>
        <taxon>Bacteria</taxon>
        <taxon>Pseudomonadati</taxon>
        <taxon>Pseudomonadota</taxon>
        <taxon>Gammaproteobacteria</taxon>
        <taxon>Enterobacterales</taxon>
        <taxon>Morganellaceae</taxon>
        <taxon>Xenorhabdus</taxon>
    </lineage>
</organism>
<evidence type="ECO:0000256" key="5">
    <source>
        <dbReference type="ARBA" id="ARBA00022598"/>
    </source>
</evidence>
<keyword evidence="5 13" id="KW-0436">Ligase</keyword>
<dbReference type="InterPro" id="IPR004733">
    <property type="entry name" value="PurM_cligase"/>
</dbReference>
<dbReference type="InterPro" id="IPR036921">
    <property type="entry name" value="PurM-like_N_sf"/>
</dbReference>
<dbReference type="GO" id="GO:0004637">
    <property type="term" value="F:phosphoribosylamine-glycine ligase activity"/>
    <property type="evidence" value="ECO:0007669"/>
    <property type="project" value="TreeGrafter"/>
</dbReference>
<evidence type="ECO:0000256" key="3">
    <source>
        <dbReference type="ARBA" id="ARBA00013047"/>
    </source>
</evidence>
<dbReference type="Gene3D" id="3.30.1330.10">
    <property type="entry name" value="PurM-like, N-terminal domain"/>
    <property type="match status" value="1"/>
</dbReference>
<dbReference type="GO" id="GO:0005524">
    <property type="term" value="F:ATP binding"/>
    <property type="evidence" value="ECO:0007669"/>
    <property type="project" value="UniProtKB-KW"/>
</dbReference>
<dbReference type="PANTHER" id="PTHR10520:SF12">
    <property type="entry name" value="TRIFUNCTIONAL PURINE BIOSYNTHETIC PROTEIN ADENOSINE-3"/>
    <property type="match status" value="1"/>
</dbReference>
<dbReference type="AlphaFoldDB" id="A0A077PSU0"/>
<dbReference type="FunFam" id="3.30.1330.10:FF:000001">
    <property type="entry name" value="Phosphoribosylformylglycinamidine cyclo-ligase"/>
    <property type="match status" value="1"/>
</dbReference>
<feature type="domain" description="PurM-like C-terminal" evidence="15">
    <location>
        <begin position="184"/>
        <end position="343"/>
    </location>
</feature>
<gene>
    <name evidence="13 16" type="primary">purM</name>
    <name evidence="16" type="ORF">XBKB1_1420058</name>
</gene>
<feature type="domain" description="PurM-like N-terminal" evidence="14">
    <location>
        <begin position="68"/>
        <end position="172"/>
    </location>
</feature>
<evidence type="ECO:0000313" key="17">
    <source>
        <dbReference type="Proteomes" id="UP000028493"/>
    </source>
</evidence>
<evidence type="ECO:0000256" key="11">
    <source>
        <dbReference type="ARBA" id="ARBA00033093"/>
    </source>
</evidence>
<keyword evidence="7 13" id="KW-0658">Purine biosynthesis</keyword>
<evidence type="ECO:0000256" key="12">
    <source>
        <dbReference type="ARBA" id="ARBA00049057"/>
    </source>
</evidence>
<evidence type="ECO:0000256" key="8">
    <source>
        <dbReference type="ARBA" id="ARBA00022840"/>
    </source>
</evidence>
<keyword evidence="6 13" id="KW-0547">Nucleotide-binding</keyword>
<evidence type="ECO:0000259" key="15">
    <source>
        <dbReference type="Pfam" id="PF02769"/>
    </source>
</evidence>
<accession>A0A077PSU0</accession>
<dbReference type="EC" id="6.3.3.1" evidence="3 13"/>
<dbReference type="CDD" id="cd02196">
    <property type="entry name" value="PurM"/>
    <property type="match status" value="1"/>
</dbReference>
<dbReference type="SUPFAM" id="SSF55326">
    <property type="entry name" value="PurM N-terminal domain-like"/>
    <property type="match status" value="1"/>
</dbReference>
<dbReference type="InterPro" id="IPR010918">
    <property type="entry name" value="PurM-like_C_dom"/>
</dbReference>
<comment type="catalytic activity">
    <reaction evidence="12 13">
        <text>2-formamido-N(1)-(5-O-phospho-beta-D-ribosyl)acetamidine + ATP = 5-amino-1-(5-phospho-beta-D-ribosyl)imidazole + ADP + phosphate + H(+)</text>
        <dbReference type="Rhea" id="RHEA:23032"/>
        <dbReference type="ChEBI" id="CHEBI:15378"/>
        <dbReference type="ChEBI" id="CHEBI:30616"/>
        <dbReference type="ChEBI" id="CHEBI:43474"/>
        <dbReference type="ChEBI" id="CHEBI:137981"/>
        <dbReference type="ChEBI" id="CHEBI:147287"/>
        <dbReference type="ChEBI" id="CHEBI:456216"/>
        <dbReference type="EC" id="6.3.3.1"/>
    </reaction>
</comment>
<dbReference type="GO" id="GO:0046084">
    <property type="term" value="P:adenine biosynthetic process"/>
    <property type="evidence" value="ECO:0007669"/>
    <property type="project" value="TreeGrafter"/>
</dbReference>
<protein>
    <recommendedName>
        <fullName evidence="4 13">Phosphoribosylformylglycinamidine cyclo-ligase</fullName>
        <ecNumber evidence="3 13">6.3.3.1</ecNumber>
    </recommendedName>
    <alternativeName>
        <fullName evidence="10 13">AIR synthase</fullName>
    </alternativeName>
    <alternativeName>
        <fullName evidence="11 13">AIRS</fullName>
    </alternativeName>
    <alternativeName>
        <fullName evidence="9 13">Phosphoribosyl-aminoimidazole synthetase</fullName>
    </alternativeName>
</protein>
<dbReference type="Proteomes" id="UP000028493">
    <property type="component" value="Unassembled WGS sequence"/>
</dbReference>
<evidence type="ECO:0000256" key="9">
    <source>
        <dbReference type="ARBA" id="ARBA00031908"/>
    </source>
</evidence>
<evidence type="ECO:0000256" key="6">
    <source>
        <dbReference type="ARBA" id="ARBA00022741"/>
    </source>
</evidence>
<dbReference type="HOGENOM" id="CLU_047116_0_0_6"/>
<evidence type="ECO:0000256" key="7">
    <source>
        <dbReference type="ARBA" id="ARBA00022755"/>
    </source>
</evidence>
<dbReference type="Gene3D" id="3.90.650.10">
    <property type="entry name" value="PurM-like C-terminal domain"/>
    <property type="match status" value="1"/>
</dbReference>
<comment type="subcellular location">
    <subcellularLocation>
        <location evidence="13">Cytoplasm</location>
    </subcellularLocation>
</comment>
<evidence type="ECO:0000313" key="16">
    <source>
        <dbReference type="EMBL" id="CDH22984.1"/>
    </source>
</evidence>
<evidence type="ECO:0000256" key="13">
    <source>
        <dbReference type="HAMAP-Rule" id="MF_00741"/>
    </source>
</evidence>
<comment type="caution">
    <text evidence="16">The sequence shown here is derived from an EMBL/GenBank/DDBJ whole genome shotgun (WGS) entry which is preliminary data.</text>
</comment>
<keyword evidence="13" id="KW-0963">Cytoplasm</keyword>
<dbReference type="FunFam" id="3.90.650.10:FF:000001">
    <property type="entry name" value="Phosphoribosylformylglycinamidine cyclo-ligase"/>
    <property type="match status" value="1"/>
</dbReference>
<reference evidence="16" key="1">
    <citation type="submission" date="2013-07" db="EMBL/GenBank/DDBJ databases">
        <title>Sub-species coevolution in mutualistic symbiosis.</title>
        <authorList>
            <person name="Murfin K."/>
            <person name="Klassen J."/>
            <person name="Lee M."/>
            <person name="Forst S."/>
            <person name="Stock P."/>
            <person name="Goodrich-Blair H."/>
        </authorList>
    </citation>
    <scope>NUCLEOTIDE SEQUENCE [LARGE SCALE GENOMIC DNA]</scope>
    <source>
        <strain evidence="16">Kraussei Becker Underwood</strain>
    </source>
</reference>
<dbReference type="HAMAP" id="MF_00741">
    <property type="entry name" value="AIRS"/>
    <property type="match status" value="1"/>
</dbReference>
<dbReference type="GO" id="GO:0004641">
    <property type="term" value="F:phosphoribosylformylglycinamidine cyclo-ligase activity"/>
    <property type="evidence" value="ECO:0007669"/>
    <property type="project" value="UniProtKB-UniRule"/>
</dbReference>
<dbReference type="SUPFAM" id="SSF56042">
    <property type="entry name" value="PurM C-terminal domain-like"/>
    <property type="match status" value="1"/>
</dbReference>
<evidence type="ECO:0000256" key="2">
    <source>
        <dbReference type="ARBA" id="ARBA00010280"/>
    </source>
</evidence>
<dbReference type="Pfam" id="PF00586">
    <property type="entry name" value="AIRS"/>
    <property type="match status" value="1"/>
</dbReference>
<dbReference type="Pfam" id="PF02769">
    <property type="entry name" value="AIRS_C"/>
    <property type="match status" value="1"/>
</dbReference>
<proteinExistence type="inferred from homology"/>
<evidence type="ECO:0000259" key="14">
    <source>
        <dbReference type="Pfam" id="PF00586"/>
    </source>
</evidence>
<dbReference type="UniPathway" id="UPA00074">
    <property type="reaction ID" value="UER00129"/>
</dbReference>
<evidence type="ECO:0000256" key="4">
    <source>
        <dbReference type="ARBA" id="ARBA00020367"/>
    </source>
</evidence>
<comment type="similarity">
    <text evidence="2 13">Belongs to the AIR synthase family.</text>
</comment>
<evidence type="ECO:0000256" key="1">
    <source>
        <dbReference type="ARBA" id="ARBA00004686"/>
    </source>
</evidence>
<name>A0A077PSU0_XENBV</name>
<dbReference type="EMBL" id="CBSZ010000049">
    <property type="protein sequence ID" value="CDH22984.1"/>
    <property type="molecule type" value="Genomic_DNA"/>
</dbReference>
<evidence type="ECO:0000256" key="10">
    <source>
        <dbReference type="ARBA" id="ARBA00032931"/>
    </source>
</evidence>
<dbReference type="GO" id="GO:0005829">
    <property type="term" value="C:cytosol"/>
    <property type="evidence" value="ECO:0007669"/>
    <property type="project" value="TreeGrafter"/>
</dbReference>
<dbReference type="PANTHER" id="PTHR10520">
    <property type="entry name" value="TRIFUNCTIONAL PURINE BIOSYNTHETIC PROTEIN ADENOSINE-3-RELATED"/>
    <property type="match status" value="1"/>
</dbReference>